<dbReference type="RefSeq" id="WP_153117123.1">
    <property type="nucleotide sequence ID" value="NZ_JACIGE010000001.1"/>
</dbReference>
<proteinExistence type="predicted"/>
<evidence type="ECO:0000313" key="3">
    <source>
        <dbReference type="Proteomes" id="UP000587070"/>
    </source>
</evidence>
<comment type="caution">
    <text evidence="2">The sequence shown here is derived from an EMBL/GenBank/DDBJ whole genome shotgun (WGS) entry which is preliminary data.</text>
</comment>
<keyword evidence="3" id="KW-1185">Reference proteome</keyword>
<dbReference type="AlphaFoldDB" id="A0A840G4N9"/>
<sequence>MIHRSNRATELIHAAAPSLLQANHRKAKQPKKSPSKLGLFQADLTAGKL</sequence>
<reference evidence="2 3" key="1">
    <citation type="submission" date="2020-08" db="EMBL/GenBank/DDBJ databases">
        <title>Genome sequencing of Purple Non-Sulfur Bacteria from various extreme environments.</title>
        <authorList>
            <person name="Mayer M."/>
        </authorList>
    </citation>
    <scope>NUCLEOTIDE SEQUENCE [LARGE SCALE GENOMIC DNA]</scope>
    <source>
        <strain evidence="2 3">2761</strain>
    </source>
</reference>
<evidence type="ECO:0000313" key="2">
    <source>
        <dbReference type="EMBL" id="MBB4245708.1"/>
    </source>
</evidence>
<name>A0A840G4N9_RHOTE</name>
<feature type="region of interest" description="Disordered" evidence="1">
    <location>
        <begin position="22"/>
        <end position="49"/>
    </location>
</feature>
<protein>
    <submittedName>
        <fullName evidence="2">Uncharacterized protein</fullName>
    </submittedName>
</protein>
<dbReference type="EMBL" id="JACIGE010000001">
    <property type="protein sequence ID" value="MBB4245708.1"/>
    <property type="molecule type" value="Genomic_DNA"/>
</dbReference>
<feature type="compositionally biased region" description="Basic residues" evidence="1">
    <location>
        <begin position="23"/>
        <end position="34"/>
    </location>
</feature>
<evidence type="ECO:0000256" key="1">
    <source>
        <dbReference type="SAM" id="MobiDB-lite"/>
    </source>
</evidence>
<organism evidence="2 3">
    <name type="scientific">Rhodocyclus tenuis</name>
    <name type="common">Rhodospirillum tenue</name>
    <dbReference type="NCBI Taxonomy" id="1066"/>
    <lineage>
        <taxon>Bacteria</taxon>
        <taxon>Pseudomonadati</taxon>
        <taxon>Pseudomonadota</taxon>
        <taxon>Betaproteobacteria</taxon>
        <taxon>Rhodocyclales</taxon>
        <taxon>Rhodocyclaceae</taxon>
        <taxon>Rhodocyclus</taxon>
    </lineage>
</organism>
<gene>
    <name evidence="2" type="ORF">GGD90_000057</name>
</gene>
<accession>A0A840G4N9</accession>
<dbReference type="Proteomes" id="UP000587070">
    <property type="component" value="Unassembled WGS sequence"/>
</dbReference>